<dbReference type="CDD" id="cd07043">
    <property type="entry name" value="STAS_anti-anti-sigma_factors"/>
    <property type="match status" value="1"/>
</dbReference>
<protein>
    <recommendedName>
        <fullName evidence="2">STAS domain-containing protein</fullName>
    </recommendedName>
</protein>
<evidence type="ECO:0000313" key="3">
    <source>
        <dbReference type="EMBL" id="GAA4881786.1"/>
    </source>
</evidence>
<dbReference type="Gene3D" id="3.30.750.24">
    <property type="entry name" value="STAS domain"/>
    <property type="match status" value="1"/>
</dbReference>
<dbReference type="InterPro" id="IPR058548">
    <property type="entry name" value="MlaB-like_STAS"/>
</dbReference>
<dbReference type="Proteomes" id="UP001501752">
    <property type="component" value="Unassembled WGS sequence"/>
</dbReference>
<name>A0ABP9ENZ1_9ACTN</name>
<evidence type="ECO:0000259" key="2">
    <source>
        <dbReference type="PROSITE" id="PS50801"/>
    </source>
</evidence>
<dbReference type="EMBL" id="BAABIS010000001">
    <property type="protein sequence ID" value="GAA4881786.1"/>
    <property type="molecule type" value="Genomic_DNA"/>
</dbReference>
<dbReference type="PANTHER" id="PTHR33495:SF2">
    <property type="entry name" value="ANTI-SIGMA FACTOR ANTAGONIST TM_1081-RELATED"/>
    <property type="match status" value="1"/>
</dbReference>
<evidence type="ECO:0000256" key="1">
    <source>
        <dbReference type="SAM" id="MobiDB-lite"/>
    </source>
</evidence>
<dbReference type="PROSITE" id="PS50801">
    <property type="entry name" value="STAS"/>
    <property type="match status" value="1"/>
</dbReference>
<sequence length="141" mass="14813">MTGPVPAGRKGRGRRPPAPPLQVTATVLPGATVVRLAGEADHVQCRTLEIEFAKVMEGRPARLVVDLSRVTFCDTAGLNSLLRMRGTTETECRLVLAAPSRPVRSLLAVTGTDRVFTISPSIRAALAVPEADPEACGASDG</sequence>
<accession>A0ABP9ENZ1</accession>
<feature type="domain" description="STAS" evidence="2">
    <location>
        <begin position="21"/>
        <end position="129"/>
    </location>
</feature>
<dbReference type="Pfam" id="PF13466">
    <property type="entry name" value="STAS_2"/>
    <property type="match status" value="1"/>
</dbReference>
<feature type="region of interest" description="Disordered" evidence="1">
    <location>
        <begin position="1"/>
        <end position="21"/>
    </location>
</feature>
<dbReference type="PANTHER" id="PTHR33495">
    <property type="entry name" value="ANTI-SIGMA FACTOR ANTAGONIST TM_1081-RELATED-RELATED"/>
    <property type="match status" value="1"/>
</dbReference>
<dbReference type="InterPro" id="IPR036513">
    <property type="entry name" value="STAS_dom_sf"/>
</dbReference>
<evidence type="ECO:0000313" key="4">
    <source>
        <dbReference type="Proteomes" id="UP001501752"/>
    </source>
</evidence>
<proteinExistence type="predicted"/>
<organism evidence="3 4">
    <name type="scientific">Kitasatospora terrestris</name>
    <dbReference type="NCBI Taxonomy" id="258051"/>
    <lineage>
        <taxon>Bacteria</taxon>
        <taxon>Bacillati</taxon>
        <taxon>Actinomycetota</taxon>
        <taxon>Actinomycetes</taxon>
        <taxon>Kitasatosporales</taxon>
        <taxon>Streptomycetaceae</taxon>
        <taxon>Kitasatospora</taxon>
    </lineage>
</organism>
<keyword evidence="4" id="KW-1185">Reference proteome</keyword>
<dbReference type="InterPro" id="IPR002645">
    <property type="entry name" value="STAS_dom"/>
</dbReference>
<reference evidence="4" key="1">
    <citation type="journal article" date="2019" name="Int. J. Syst. Evol. Microbiol.">
        <title>The Global Catalogue of Microorganisms (GCM) 10K type strain sequencing project: providing services to taxonomists for standard genome sequencing and annotation.</title>
        <authorList>
            <consortium name="The Broad Institute Genomics Platform"/>
            <consortium name="The Broad Institute Genome Sequencing Center for Infectious Disease"/>
            <person name="Wu L."/>
            <person name="Ma J."/>
        </authorList>
    </citation>
    <scope>NUCLEOTIDE SEQUENCE [LARGE SCALE GENOMIC DNA]</scope>
    <source>
        <strain evidence="4">JCM 13006</strain>
    </source>
</reference>
<dbReference type="RefSeq" id="WP_345701191.1">
    <property type="nucleotide sequence ID" value="NZ_BAABIS010000001.1"/>
</dbReference>
<dbReference type="SUPFAM" id="SSF52091">
    <property type="entry name" value="SpoIIaa-like"/>
    <property type="match status" value="1"/>
</dbReference>
<comment type="caution">
    <text evidence="3">The sequence shown here is derived from an EMBL/GenBank/DDBJ whole genome shotgun (WGS) entry which is preliminary data.</text>
</comment>
<gene>
    <name evidence="3" type="ORF">GCM10023235_72830</name>
</gene>